<evidence type="ECO:0000256" key="14">
    <source>
        <dbReference type="PROSITE-ProRule" id="PRU00169"/>
    </source>
</evidence>
<accession>A0AB39KZ13</accession>
<dbReference type="Pfam" id="PF00072">
    <property type="entry name" value="Response_reg"/>
    <property type="match status" value="1"/>
</dbReference>
<dbReference type="PANTHER" id="PTHR45339:SF1">
    <property type="entry name" value="HYBRID SIGNAL TRANSDUCTION HISTIDINE KINASE J"/>
    <property type="match status" value="1"/>
</dbReference>
<feature type="region of interest" description="Disordered" evidence="16">
    <location>
        <begin position="396"/>
        <end position="421"/>
    </location>
</feature>
<dbReference type="RefSeq" id="WP_369062369.1">
    <property type="nucleotide sequence ID" value="NZ_CP158375.1"/>
</dbReference>
<evidence type="ECO:0000256" key="1">
    <source>
        <dbReference type="ARBA" id="ARBA00000085"/>
    </source>
</evidence>
<keyword evidence="8" id="KW-0547">Nucleotide-binding</keyword>
<keyword evidence="15" id="KW-0175">Coiled coil</keyword>
<proteinExistence type="predicted"/>
<dbReference type="FunFam" id="3.30.565.10:FF:000010">
    <property type="entry name" value="Sensor histidine kinase RcsC"/>
    <property type="match status" value="1"/>
</dbReference>
<keyword evidence="4" id="KW-1003">Cell membrane</keyword>
<dbReference type="SMART" id="SM00448">
    <property type="entry name" value="REC"/>
    <property type="match status" value="1"/>
</dbReference>
<evidence type="ECO:0000256" key="9">
    <source>
        <dbReference type="ARBA" id="ARBA00022777"/>
    </source>
</evidence>
<sequence length="526" mass="56355">MALERQTESLSSLTAQLSAARDAAEAANQAKSEFLANMSHELRTPLNGVIGFSRLLADSRDLTPEDRRKVGLIRGAGEALNGLINDVLDFSKLEAGAVQLEALTFNFNDMISEAMSMVEPQAQERRVRLRLEGDDPGAVLGDKYRLRQVVLNYLSNAVKFTADGEVVARVEASPQGGEATTVRVSIVDQGVGIAPEKLANLFKRFSQADQSVTRTFGGTGLGLAISRELMELMGGSVGAQSTVGEGSTFWLEATLPRGQAPASQDKAWRGRSVYPGRKVLVVDDVELNRELIHALLLQRECEVELVEDGQQAVDRVASADFDLVLMDIHMPVMDGLAATEAIRASGKTDLPIVALTASGGPEQVERCLEAGMDGHLLKPVSPEELDRSLRRAFLGQGQKEAGHSGTSAEGGSRQSDGERDRAARTNFEAAMGPVATLKMVRMARAGLEERFKTDELEVLKSEAHKTAGSAGSIGLGELGAAARALETAIDNGVSAQAALDKLRDQTKAAIAILLEWEDRLAAEDRE</sequence>
<feature type="coiled-coil region" evidence="15">
    <location>
        <begin position="3"/>
        <end position="30"/>
    </location>
</feature>
<dbReference type="PRINTS" id="PR00344">
    <property type="entry name" value="BCTRLSENSOR"/>
</dbReference>
<evidence type="ECO:0000256" key="16">
    <source>
        <dbReference type="SAM" id="MobiDB-lite"/>
    </source>
</evidence>
<dbReference type="FunFam" id="1.10.287.130:FF:000004">
    <property type="entry name" value="Ethylene receptor 1"/>
    <property type="match status" value="1"/>
</dbReference>
<evidence type="ECO:0000256" key="10">
    <source>
        <dbReference type="ARBA" id="ARBA00022840"/>
    </source>
</evidence>
<dbReference type="CDD" id="cd17546">
    <property type="entry name" value="REC_hyHK_CKI1_RcsC-like"/>
    <property type="match status" value="1"/>
</dbReference>
<keyword evidence="13" id="KW-0472">Membrane</keyword>
<evidence type="ECO:0000259" key="17">
    <source>
        <dbReference type="PROSITE" id="PS50109"/>
    </source>
</evidence>
<dbReference type="InterPro" id="IPR008207">
    <property type="entry name" value="Sig_transdc_His_kin_Hpt_dom"/>
</dbReference>
<feature type="domain" description="Histidine kinase" evidence="17">
    <location>
        <begin position="37"/>
        <end position="257"/>
    </location>
</feature>
<evidence type="ECO:0000256" key="11">
    <source>
        <dbReference type="ARBA" id="ARBA00022989"/>
    </source>
</evidence>
<dbReference type="InterPro" id="IPR003661">
    <property type="entry name" value="HisK_dim/P_dom"/>
</dbReference>
<organism evidence="19">
    <name type="scientific">Caulobacter sp. 73W</name>
    <dbReference type="NCBI Taxonomy" id="3161137"/>
    <lineage>
        <taxon>Bacteria</taxon>
        <taxon>Pseudomonadati</taxon>
        <taxon>Pseudomonadota</taxon>
        <taxon>Alphaproteobacteria</taxon>
        <taxon>Caulobacterales</taxon>
        <taxon>Caulobacteraceae</taxon>
        <taxon>Caulobacter</taxon>
    </lineage>
</organism>
<dbReference type="Gene3D" id="3.40.50.2300">
    <property type="match status" value="1"/>
</dbReference>
<dbReference type="SUPFAM" id="SSF52172">
    <property type="entry name" value="CheY-like"/>
    <property type="match status" value="1"/>
</dbReference>
<dbReference type="Pfam" id="PF02518">
    <property type="entry name" value="HATPase_c"/>
    <property type="match status" value="1"/>
</dbReference>
<gene>
    <name evidence="19" type="ORF">ABOZ73_08785</name>
</gene>
<dbReference type="EC" id="2.7.13.3" evidence="3"/>
<keyword evidence="5 14" id="KW-0597">Phosphoprotein</keyword>
<evidence type="ECO:0000256" key="5">
    <source>
        <dbReference type="ARBA" id="ARBA00022553"/>
    </source>
</evidence>
<dbReference type="EMBL" id="CP158375">
    <property type="protein sequence ID" value="XDO98494.1"/>
    <property type="molecule type" value="Genomic_DNA"/>
</dbReference>
<keyword evidence="6" id="KW-0808">Transferase</keyword>
<dbReference type="Gene3D" id="3.30.565.10">
    <property type="entry name" value="Histidine kinase-like ATPase, C-terminal domain"/>
    <property type="match status" value="1"/>
</dbReference>
<keyword evidence="7" id="KW-0812">Transmembrane</keyword>
<dbReference type="SUPFAM" id="SSF55874">
    <property type="entry name" value="ATPase domain of HSP90 chaperone/DNA topoisomerase II/histidine kinase"/>
    <property type="match status" value="1"/>
</dbReference>
<evidence type="ECO:0000256" key="15">
    <source>
        <dbReference type="SAM" id="Coils"/>
    </source>
</evidence>
<evidence type="ECO:0000256" key="7">
    <source>
        <dbReference type="ARBA" id="ARBA00022692"/>
    </source>
</evidence>
<evidence type="ECO:0000256" key="13">
    <source>
        <dbReference type="ARBA" id="ARBA00023136"/>
    </source>
</evidence>
<feature type="domain" description="Response regulatory" evidence="18">
    <location>
        <begin position="278"/>
        <end position="393"/>
    </location>
</feature>
<dbReference type="InterPro" id="IPR011006">
    <property type="entry name" value="CheY-like_superfamily"/>
</dbReference>
<comment type="subcellular location">
    <subcellularLocation>
        <location evidence="2">Cell membrane</location>
        <topology evidence="2">Multi-pass membrane protein</topology>
    </subcellularLocation>
</comment>
<protein>
    <recommendedName>
        <fullName evidence="3">histidine kinase</fullName>
        <ecNumber evidence="3">2.7.13.3</ecNumber>
    </recommendedName>
</protein>
<evidence type="ECO:0000256" key="3">
    <source>
        <dbReference type="ARBA" id="ARBA00012438"/>
    </source>
</evidence>
<dbReference type="CDD" id="cd00088">
    <property type="entry name" value="HPT"/>
    <property type="match status" value="1"/>
</dbReference>
<evidence type="ECO:0000256" key="8">
    <source>
        <dbReference type="ARBA" id="ARBA00022741"/>
    </source>
</evidence>
<reference evidence="19" key="1">
    <citation type="submission" date="2024-06" db="EMBL/GenBank/DDBJ databases">
        <title>Caulobacter inopinatus, sp. nov.</title>
        <authorList>
            <person name="Donachie S.P."/>
        </authorList>
    </citation>
    <scope>NUCLEOTIDE SEQUENCE</scope>
    <source>
        <strain evidence="19">73W</strain>
    </source>
</reference>
<dbReference type="InterPro" id="IPR036890">
    <property type="entry name" value="HATPase_C_sf"/>
</dbReference>
<comment type="catalytic activity">
    <reaction evidence="1">
        <text>ATP + protein L-histidine = ADP + protein N-phospho-L-histidine.</text>
        <dbReference type="EC" id="2.7.13.3"/>
    </reaction>
</comment>
<dbReference type="InterPro" id="IPR036641">
    <property type="entry name" value="HPT_dom_sf"/>
</dbReference>
<keyword evidence="9" id="KW-0418">Kinase</keyword>
<dbReference type="InterPro" id="IPR004358">
    <property type="entry name" value="Sig_transdc_His_kin-like_C"/>
</dbReference>
<dbReference type="SMART" id="SM00388">
    <property type="entry name" value="HisKA"/>
    <property type="match status" value="1"/>
</dbReference>
<dbReference type="InterPro" id="IPR003594">
    <property type="entry name" value="HATPase_dom"/>
</dbReference>
<dbReference type="SUPFAM" id="SSF47384">
    <property type="entry name" value="Homodimeric domain of signal transducing histidine kinase"/>
    <property type="match status" value="1"/>
</dbReference>
<dbReference type="CDD" id="cd16922">
    <property type="entry name" value="HATPase_EvgS-ArcB-TorS-like"/>
    <property type="match status" value="1"/>
</dbReference>
<evidence type="ECO:0000313" key="19">
    <source>
        <dbReference type="EMBL" id="XDO98494.1"/>
    </source>
</evidence>
<dbReference type="Gene3D" id="1.10.287.130">
    <property type="match status" value="1"/>
</dbReference>
<keyword evidence="11" id="KW-1133">Transmembrane helix</keyword>
<dbReference type="SMART" id="SM00387">
    <property type="entry name" value="HATPase_c"/>
    <property type="match status" value="1"/>
</dbReference>
<evidence type="ECO:0000256" key="4">
    <source>
        <dbReference type="ARBA" id="ARBA00022475"/>
    </source>
</evidence>
<keyword evidence="10" id="KW-0067">ATP-binding</keyword>
<dbReference type="InterPro" id="IPR036097">
    <property type="entry name" value="HisK_dim/P_sf"/>
</dbReference>
<dbReference type="GO" id="GO:0000155">
    <property type="term" value="F:phosphorelay sensor kinase activity"/>
    <property type="evidence" value="ECO:0007669"/>
    <property type="project" value="InterPro"/>
</dbReference>
<dbReference type="GO" id="GO:0005524">
    <property type="term" value="F:ATP binding"/>
    <property type="evidence" value="ECO:0007669"/>
    <property type="project" value="UniProtKB-KW"/>
</dbReference>
<dbReference type="GO" id="GO:0005886">
    <property type="term" value="C:plasma membrane"/>
    <property type="evidence" value="ECO:0007669"/>
    <property type="project" value="UniProtKB-SubCell"/>
</dbReference>
<dbReference type="InterPro" id="IPR001789">
    <property type="entry name" value="Sig_transdc_resp-reg_receiver"/>
</dbReference>
<dbReference type="CDD" id="cd00082">
    <property type="entry name" value="HisKA"/>
    <property type="match status" value="1"/>
</dbReference>
<dbReference type="SUPFAM" id="SSF47226">
    <property type="entry name" value="Histidine-containing phosphotransfer domain, HPT domain"/>
    <property type="match status" value="1"/>
</dbReference>
<dbReference type="Pfam" id="PF00512">
    <property type="entry name" value="HisKA"/>
    <property type="match status" value="1"/>
</dbReference>
<dbReference type="Pfam" id="PF01627">
    <property type="entry name" value="Hpt"/>
    <property type="match status" value="1"/>
</dbReference>
<dbReference type="PROSITE" id="PS50109">
    <property type="entry name" value="HIS_KIN"/>
    <property type="match status" value="1"/>
</dbReference>
<evidence type="ECO:0000256" key="2">
    <source>
        <dbReference type="ARBA" id="ARBA00004651"/>
    </source>
</evidence>
<evidence type="ECO:0000256" key="12">
    <source>
        <dbReference type="ARBA" id="ARBA00023012"/>
    </source>
</evidence>
<dbReference type="AlphaFoldDB" id="A0AB39KZ13"/>
<dbReference type="PANTHER" id="PTHR45339">
    <property type="entry name" value="HYBRID SIGNAL TRANSDUCTION HISTIDINE KINASE J"/>
    <property type="match status" value="1"/>
</dbReference>
<feature type="modified residue" description="4-aspartylphosphate" evidence="14">
    <location>
        <position position="327"/>
    </location>
</feature>
<feature type="compositionally biased region" description="Polar residues" evidence="16">
    <location>
        <begin position="404"/>
        <end position="414"/>
    </location>
</feature>
<evidence type="ECO:0000259" key="18">
    <source>
        <dbReference type="PROSITE" id="PS50110"/>
    </source>
</evidence>
<dbReference type="Gene3D" id="1.20.120.160">
    <property type="entry name" value="HPT domain"/>
    <property type="match status" value="1"/>
</dbReference>
<keyword evidence="12" id="KW-0902">Two-component regulatory system</keyword>
<dbReference type="PROSITE" id="PS50110">
    <property type="entry name" value="RESPONSE_REGULATORY"/>
    <property type="match status" value="1"/>
</dbReference>
<dbReference type="InterPro" id="IPR005467">
    <property type="entry name" value="His_kinase_dom"/>
</dbReference>
<evidence type="ECO:0000256" key="6">
    <source>
        <dbReference type="ARBA" id="ARBA00022679"/>
    </source>
</evidence>
<name>A0AB39KZ13_9CAUL</name>